<keyword evidence="1" id="KW-0812">Transmembrane</keyword>
<dbReference type="InterPro" id="IPR013099">
    <property type="entry name" value="K_chnl_dom"/>
</dbReference>
<keyword evidence="4" id="KW-1185">Reference proteome</keyword>
<name>A0A1Y5S946_9RHOB</name>
<feature type="transmembrane region" description="Helical" evidence="1">
    <location>
        <begin position="161"/>
        <end position="179"/>
    </location>
</feature>
<gene>
    <name evidence="3" type="ORF">PSA7680_01657</name>
</gene>
<reference evidence="3 4" key="1">
    <citation type="submission" date="2017-03" db="EMBL/GenBank/DDBJ databases">
        <authorList>
            <person name="Afonso C.L."/>
            <person name="Miller P.J."/>
            <person name="Scott M.A."/>
            <person name="Spackman E."/>
            <person name="Goraichik I."/>
            <person name="Dimitrov K.M."/>
            <person name="Suarez D.L."/>
            <person name="Swayne D.E."/>
        </authorList>
    </citation>
    <scope>NUCLEOTIDE SEQUENCE [LARGE SCALE GENOMIC DNA]</scope>
    <source>
        <strain evidence="3 4">CECT 7680</strain>
    </source>
</reference>
<dbReference type="SUPFAM" id="SSF81324">
    <property type="entry name" value="Voltage-gated potassium channels"/>
    <property type="match status" value="1"/>
</dbReference>
<protein>
    <submittedName>
        <fullName evidence="3">Ion channel</fullName>
    </submittedName>
</protein>
<feature type="domain" description="Potassium channel" evidence="2">
    <location>
        <begin position="168"/>
        <end position="234"/>
    </location>
</feature>
<proteinExistence type="predicted"/>
<dbReference type="Pfam" id="PF07885">
    <property type="entry name" value="Ion_trans_2"/>
    <property type="match status" value="1"/>
</dbReference>
<evidence type="ECO:0000313" key="4">
    <source>
        <dbReference type="Proteomes" id="UP000193409"/>
    </source>
</evidence>
<dbReference type="AlphaFoldDB" id="A0A1Y5S946"/>
<keyword evidence="1" id="KW-0472">Membrane</keyword>
<evidence type="ECO:0000259" key="2">
    <source>
        <dbReference type="Pfam" id="PF07885"/>
    </source>
</evidence>
<dbReference type="EMBL" id="FWFQ01000009">
    <property type="protein sequence ID" value="SLN34987.1"/>
    <property type="molecule type" value="Genomic_DNA"/>
</dbReference>
<feature type="transmembrane region" description="Helical" evidence="1">
    <location>
        <begin position="230"/>
        <end position="253"/>
    </location>
</feature>
<dbReference type="RefSeq" id="WP_085868228.1">
    <property type="nucleotide sequence ID" value="NZ_FWFQ01000009.1"/>
</dbReference>
<feature type="transmembrane region" description="Helical" evidence="1">
    <location>
        <begin position="99"/>
        <end position="117"/>
    </location>
</feature>
<accession>A0A1Y5S946</accession>
<sequence length="280" mass="32128">MADEDNSFGVLHAEPVIYCGRCRETFGEVRSRGLLGDFVRCPNQKPEEKTHVCRVIKPNSGEFWAILESWFYRYESEYSPLRRNWFGFRFNGRVGLYNMLRTLAILLCAALVHYAYASSFPNWVRVVPALVAFAILIDILVSNSSVVFISRFSASAFRSTFEMIFGYLQFILCFGVFYFCYKDGFVVNLEFGKEFSLSYFEAVYFSIVTATTLGYGDISPRNGHWLVQSMVMGQLMLSLYYGAIILGGVASWINEPKHLKPFRKLHPVEDILRRKDGEEG</sequence>
<dbReference type="OrthoDB" id="2974133at2"/>
<evidence type="ECO:0000313" key="3">
    <source>
        <dbReference type="EMBL" id="SLN34987.1"/>
    </source>
</evidence>
<keyword evidence="1" id="KW-1133">Transmembrane helix</keyword>
<organism evidence="3 4">
    <name type="scientific">Pseudoruegeria aquimaris</name>
    <dbReference type="NCBI Taxonomy" id="393663"/>
    <lineage>
        <taxon>Bacteria</taxon>
        <taxon>Pseudomonadati</taxon>
        <taxon>Pseudomonadota</taxon>
        <taxon>Alphaproteobacteria</taxon>
        <taxon>Rhodobacterales</taxon>
        <taxon>Roseobacteraceae</taxon>
        <taxon>Pseudoruegeria</taxon>
    </lineage>
</organism>
<feature type="transmembrane region" description="Helical" evidence="1">
    <location>
        <begin position="129"/>
        <end position="149"/>
    </location>
</feature>
<evidence type="ECO:0000256" key="1">
    <source>
        <dbReference type="SAM" id="Phobius"/>
    </source>
</evidence>
<feature type="transmembrane region" description="Helical" evidence="1">
    <location>
        <begin position="199"/>
        <end position="218"/>
    </location>
</feature>
<dbReference type="Gene3D" id="1.10.287.70">
    <property type="match status" value="1"/>
</dbReference>
<dbReference type="Proteomes" id="UP000193409">
    <property type="component" value="Unassembled WGS sequence"/>
</dbReference>